<dbReference type="Proteomes" id="UP000031668">
    <property type="component" value="Unassembled WGS sequence"/>
</dbReference>
<accession>A0A0C2MEF6</accession>
<comment type="subcellular location">
    <subcellularLocation>
        <location evidence="1">Membrane</location>
        <topology evidence="1">Multi-pass membrane protein</topology>
    </subcellularLocation>
</comment>
<dbReference type="Pfam" id="PF14360">
    <property type="entry name" value="PAP2_C"/>
    <property type="match status" value="1"/>
</dbReference>
<sequence>MEYEEANDKTNLIKLCLAFMYMAICLIVCTGSISYTNYVVGLDQPNYHPPLHDILLDHITIPEYMFICAEVYILILFLISIVIMALHKCRLVLIRRYIVCFSTVFLMRGLFLLTTQPTLPYSTTLCPNYKDMDGSEMFGKAFIYVISMGFSGLGYGSCGDLIFSGHTASIVMVTFFISYYTNLSLSINVIMWVMTTMSCLFIILSRGHYTLDVFVGFLVSIWIFTTYHAFIKLETLKSEVMNHQSMVQTFKSLRCLIIFCNFTNIIFEDGSTDFDNNFFDLFRQIKRFKPIATI</sequence>
<dbReference type="PANTHER" id="PTHR21290">
    <property type="entry name" value="SPHINGOMYELIN SYNTHETASE"/>
    <property type="match status" value="1"/>
</dbReference>
<dbReference type="OMA" id="TLYAMRS"/>
<dbReference type="GO" id="GO:0033188">
    <property type="term" value="F:sphingomyelin synthase activity"/>
    <property type="evidence" value="ECO:0007669"/>
    <property type="project" value="TreeGrafter"/>
</dbReference>
<evidence type="ECO:0000256" key="9">
    <source>
        <dbReference type="SAM" id="Phobius"/>
    </source>
</evidence>
<evidence type="ECO:0000256" key="4">
    <source>
        <dbReference type="ARBA" id="ARBA00022692"/>
    </source>
</evidence>
<dbReference type="GO" id="GO:0047493">
    <property type="term" value="F:ceramide cholinephosphotransferase activity"/>
    <property type="evidence" value="ECO:0007669"/>
    <property type="project" value="TreeGrafter"/>
</dbReference>
<evidence type="ECO:0000256" key="5">
    <source>
        <dbReference type="ARBA" id="ARBA00022919"/>
    </source>
</evidence>
<keyword evidence="7" id="KW-0443">Lipid metabolism</keyword>
<dbReference type="EMBL" id="JWZT01004873">
    <property type="protein sequence ID" value="KII62789.1"/>
    <property type="molecule type" value="Genomic_DNA"/>
</dbReference>
<keyword evidence="6 9" id="KW-1133">Transmembrane helix</keyword>
<feature type="transmembrane region" description="Helical" evidence="9">
    <location>
        <begin position="137"/>
        <end position="154"/>
    </location>
</feature>
<comment type="caution">
    <text evidence="11">The sequence shown here is derived from an EMBL/GenBank/DDBJ whole genome shotgun (WGS) entry which is preliminary data.</text>
</comment>
<organism evidence="11 12">
    <name type="scientific">Thelohanellus kitauei</name>
    <name type="common">Myxosporean</name>
    <dbReference type="NCBI Taxonomy" id="669202"/>
    <lineage>
        <taxon>Eukaryota</taxon>
        <taxon>Metazoa</taxon>
        <taxon>Cnidaria</taxon>
        <taxon>Myxozoa</taxon>
        <taxon>Myxosporea</taxon>
        <taxon>Bivalvulida</taxon>
        <taxon>Platysporina</taxon>
        <taxon>Myxobolidae</taxon>
        <taxon>Thelohanellus</taxon>
    </lineage>
</organism>
<keyword evidence="4 9" id="KW-0812">Transmembrane</keyword>
<keyword evidence="8 9" id="KW-0472">Membrane</keyword>
<evidence type="ECO:0000256" key="7">
    <source>
        <dbReference type="ARBA" id="ARBA00023098"/>
    </source>
</evidence>
<gene>
    <name evidence="11" type="ORF">RF11_08965</name>
</gene>
<evidence type="ECO:0000313" key="12">
    <source>
        <dbReference type="Proteomes" id="UP000031668"/>
    </source>
</evidence>
<feature type="transmembrane region" description="Helical" evidence="9">
    <location>
        <begin position="12"/>
        <end position="35"/>
    </location>
</feature>
<feature type="transmembrane region" description="Helical" evidence="9">
    <location>
        <begin position="64"/>
        <end position="86"/>
    </location>
</feature>
<dbReference type="CDD" id="cd01610">
    <property type="entry name" value="PAP2_like"/>
    <property type="match status" value="1"/>
</dbReference>
<dbReference type="AlphaFoldDB" id="A0A0C2MEF6"/>
<evidence type="ECO:0000313" key="11">
    <source>
        <dbReference type="EMBL" id="KII62789.1"/>
    </source>
</evidence>
<evidence type="ECO:0000259" key="10">
    <source>
        <dbReference type="Pfam" id="PF14360"/>
    </source>
</evidence>
<comment type="similarity">
    <text evidence="2">Belongs to the sphingomyelin synthase family.</text>
</comment>
<feature type="transmembrane region" description="Helical" evidence="9">
    <location>
        <begin position="211"/>
        <end position="230"/>
    </location>
</feature>
<reference evidence="11 12" key="1">
    <citation type="journal article" date="2014" name="Genome Biol. Evol.">
        <title>The genome of the myxosporean Thelohanellus kitauei shows adaptations to nutrient acquisition within its fish host.</title>
        <authorList>
            <person name="Yang Y."/>
            <person name="Xiong J."/>
            <person name="Zhou Z."/>
            <person name="Huo F."/>
            <person name="Miao W."/>
            <person name="Ran C."/>
            <person name="Liu Y."/>
            <person name="Zhang J."/>
            <person name="Feng J."/>
            <person name="Wang M."/>
            <person name="Wang M."/>
            <person name="Wang L."/>
            <person name="Yao B."/>
        </authorList>
    </citation>
    <scope>NUCLEOTIDE SEQUENCE [LARGE SCALE GENOMIC DNA]</scope>
    <source>
        <strain evidence="11">Wuqing</strain>
    </source>
</reference>
<feature type="transmembrane region" description="Helical" evidence="9">
    <location>
        <begin position="185"/>
        <end position="204"/>
    </location>
</feature>
<dbReference type="GO" id="GO:0005789">
    <property type="term" value="C:endoplasmic reticulum membrane"/>
    <property type="evidence" value="ECO:0007669"/>
    <property type="project" value="TreeGrafter"/>
</dbReference>
<dbReference type="GO" id="GO:0046513">
    <property type="term" value="P:ceramide biosynthetic process"/>
    <property type="evidence" value="ECO:0007669"/>
    <property type="project" value="TreeGrafter"/>
</dbReference>
<protein>
    <submittedName>
        <fullName evidence="11">Sphingomyelin synthase-related 1</fullName>
    </submittedName>
</protein>
<evidence type="ECO:0000256" key="2">
    <source>
        <dbReference type="ARBA" id="ARBA00005441"/>
    </source>
</evidence>
<dbReference type="InterPro" id="IPR045221">
    <property type="entry name" value="Sphingomyelin_synth-like"/>
</dbReference>
<feature type="domain" description="Sphingomyelin synthase-like" evidence="10">
    <location>
        <begin position="157"/>
        <end position="229"/>
    </location>
</feature>
<evidence type="ECO:0000256" key="3">
    <source>
        <dbReference type="ARBA" id="ARBA00022679"/>
    </source>
</evidence>
<keyword evidence="3" id="KW-0808">Transferase</keyword>
<keyword evidence="12" id="KW-1185">Reference proteome</keyword>
<name>A0A0C2MEF6_THEKT</name>
<dbReference type="GO" id="GO:0000139">
    <property type="term" value="C:Golgi membrane"/>
    <property type="evidence" value="ECO:0007669"/>
    <property type="project" value="TreeGrafter"/>
</dbReference>
<feature type="transmembrane region" description="Helical" evidence="9">
    <location>
        <begin position="98"/>
        <end position="117"/>
    </location>
</feature>
<dbReference type="PANTHER" id="PTHR21290:SF25">
    <property type="entry name" value="SPHINGOMYELIN SYNTHASE-RELATED PROTEIN 1"/>
    <property type="match status" value="1"/>
</dbReference>
<keyword evidence="5" id="KW-0746">Sphingolipid metabolism</keyword>
<dbReference type="OrthoDB" id="422827at2759"/>
<dbReference type="GO" id="GO:0005886">
    <property type="term" value="C:plasma membrane"/>
    <property type="evidence" value="ECO:0007669"/>
    <property type="project" value="TreeGrafter"/>
</dbReference>
<proteinExistence type="inferred from homology"/>
<evidence type="ECO:0000256" key="6">
    <source>
        <dbReference type="ARBA" id="ARBA00022989"/>
    </source>
</evidence>
<dbReference type="InterPro" id="IPR025749">
    <property type="entry name" value="Sphingomyelin_synth-like_dom"/>
</dbReference>
<evidence type="ECO:0000256" key="8">
    <source>
        <dbReference type="ARBA" id="ARBA00023136"/>
    </source>
</evidence>
<evidence type="ECO:0000256" key="1">
    <source>
        <dbReference type="ARBA" id="ARBA00004141"/>
    </source>
</evidence>